<evidence type="ECO:0000313" key="2">
    <source>
        <dbReference type="EMBL" id="MED6216016.1"/>
    </source>
</evidence>
<protein>
    <submittedName>
        <fullName evidence="2">Uncharacterized protein</fullName>
    </submittedName>
</protein>
<feature type="region of interest" description="Disordered" evidence="1">
    <location>
        <begin position="88"/>
        <end position="110"/>
    </location>
</feature>
<name>A0ABU6Z172_9FABA</name>
<evidence type="ECO:0000313" key="3">
    <source>
        <dbReference type="Proteomes" id="UP001341840"/>
    </source>
</evidence>
<comment type="caution">
    <text evidence="2">The sequence shown here is derived from an EMBL/GenBank/DDBJ whole genome shotgun (WGS) entry which is preliminary data.</text>
</comment>
<feature type="region of interest" description="Disordered" evidence="1">
    <location>
        <begin position="1"/>
        <end position="59"/>
    </location>
</feature>
<accession>A0ABU6Z172</accession>
<dbReference type="EMBL" id="JASCZI010271867">
    <property type="protein sequence ID" value="MED6216016.1"/>
    <property type="molecule type" value="Genomic_DNA"/>
</dbReference>
<keyword evidence="3" id="KW-1185">Reference proteome</keyword>
<sequence length="110" mass="11325">MSECLTRDDGEGGQRRGGDASKDVGGVESREASGRDAGDAGEQRSWVAGSSEQAAETEAATQELNGVAMQEVRSNGATMSAAAATLAEFEVREEEGRRDDNQGTGELGGS</sequence>
<feature type="compositionally biased region" description="Basic and acidic residues" evidence="1">
    <location>
        <begin position="1"/>
        <end position="22"/>
    </location>
</feature>
<feature type="compositionally biased region" description="Basic and acidic residues" evidence="1">
    <location>
        <begin position="28"/>
        <end position="42"/>
    </location>
</feature>
<proteinExistence type="predicted"/>
<reference evidence="2 3" key="1">
    <citation type="journal article" date="2023" name="Plants (Basel)">
        <title>Bridging the Gap: Combining Genomics and Transcriptomics Approaches to Understand Stylosanthes scabra, an Orphan Legume from the Brazilian Caatinga.</title>
        <authorList>
            <person name="Ferreira-Neto J.R.C."/>
            <person name="da Silva M.D."/>
            <person name="Binneck E."/>
            <person name="de Melo N.F."/>
            <person name="da Silva R.H."/>
            <person name="de Melo A.L.T.M."/>
            <person name="Pandolfi V."/>
            <person name="Bustamante F.O."/>
            <person name="Brasileiro-Vidal A.C."/>
            <person name="Benko-Iseppon A.M."/>
        </authorList>
    </citation>
    <scope>NUCLEOTIDE SEQUENCE [LARGE SCALE GENOMIC DNA]</scope>
    <source>
        <tissue evidence="2">Leaves</tissue>
    </source>
</reference>
<dbReference type="Proteomes" id="UP001341840">
    <property type="component" value="Unassembled WGS sequence"/>
</dbReference>
<gene>
    <name evidence="2" type="ORF">PIB30_003662</name>
</gene>
<organism evidence="2 3">
    <name type="scientific">Stylosanthes scabra</name>
    <dbReference type="NCBI Taxonomy" id="79078"/>
    <lineage>
        <taxon>Eukaryota</taxon>
        <taxon>Viridiplantae</taxon>
        <taxon>Streptophyta</taxon>
        <taxon>Embryophyta</taxon>
        <taxon>Tracheophyta</taxon>
        <taxon>Spermatophyta</taxon>
        <taxon>Magnoliopsida</taxon>
        <taxon>eudicotyledons</taxon>
        <taxon>Gunneridae</taxon>
        <taxon>Pentapetalae</taxon>
        <taxon>rosids</taxon>
        <taxon>fabids</taxon>
        <taxon>Fabales</taxon>
        <taxon>Fabaceae</taxon>
        <taxon>Papilionoideae</taxon>
        <taxon>50 kb inversion clade</taxon>
        <taxon>dalbergioids sensu lato</taxon>
        <taxon>Dalbergieae</taxon>
        <taxon>Pterocarpus clade</taxon>
        <taxon>Stylosanthes</taxon>
    </lineage>
</organism>
<evidence type="ECO:0000256" key="1">
    <source>
        <dbReference type="SAM" id="MobiDB-lite"/>
    </source>
</evidence>